<proteinExistence type="predicted"/>
<dbReference type="Proteomes" id="UP000605846">
    <property type="component" value="Unassembled WGS sequence"/>
</dbReference>
<accession>A0A8H7BP73</accession>
<keyword evidence="2" id="KW-1185">Reference proteome</keyword>
<gene>
    <name evidence="1" type="ORF">EC973_009430</name>
</gene>
<dbReference type="EMBL" id="JABAYA010000091">
    <property type="protein sequence ID" value="KAF7725713.1"/>
    <property type="molecule type" value="Genomic_DNA"/>
</dbReference>
<evidence type="ECO:0000313" key="1">
    <source>
        <dbReference type="EMBL" id="KAF7725713.1"/>
    </source>
</evidence>
<dbReference type="OrthoDB" id="69229at2759"/>
<protein>
    <submittedName>
        <fullName evidence="1">Uncharacterized protein</fullName>
    </submittedName>
</protein>
<evidence type="ECO:0000313" key="2">
    <source>
        <dbReference type="Proteomes" id="UP000605846"/>
    </source>
</evidence>
<dbReference type="AlphaFoldDB" id="A0A8H7BP73"/>
<dbReference type="PANTHER" id="PTHR21402:SF10">
    <property type="entry name" value="U11_U12 SMALL NUCLEAR RIBONUCLEOPROTEIN 48 KDA PROTEIN"/>
    <property type="match status" value="1"/>
</dbReference>
<dbReference type="InterPro" id="IPR051591">
    <property type="entry name" value="UPF0224_FAM112_RNA_Proc"/>
</dbReference>
<dbReference type="PANTHER" id="PTHR21402">
    <property type="entry name" value="GAMETOCYTE SPECIFIC FACTOR 1-RELATED"/>
    <property type="match status" value="1"/>
</dbReference>
<reference evidence="1" key="1">
    <citation type="submission" date="2020-01" db="EMBL/GenBank/DDBJ databases">
        <title>Genome Sequencing of Three Apophysomyces-Like Fungal Strains Confirms a Novel Fungal Genus in the Mucoromycota with divergent Burkholderia-like Endosymbiotic Bacteria.</title>
        <authorList>
            <person name="Stajich J.E."/>
            <person name="Macias A.M."/>
            <person name="Carter-House D."/>
            <person name="Lovett B."/>
            <person name="Kasson L.R."/>
            <person name="Berry K."/>
            <person name="Grigoriev I."/>
            <person name="Chang Y."/>
            <person name="Spatafora J."/>
            <person name="Kasson M.T."/>
        </authorList>
    </citation>
    <scope>NUCLEOTIDE SEQUENCE</scope>
    <source>
        <strain evidence="1">NRRL A-21654</strain>
    </source>
</reference>
<sequence length="251" mass="29456">MPSDNRHERVQIAKRKWTEISQRLDQVLELLNCDPDSLIQWQKNQENLCQCPVNPRHRVPKVAYPKHAESCLAKSRGIYYAKKEKVSALRKTEIGNFQHIKQRQSIKNKALPSSLPFYKQAPAVVSFVDKPDSVDNDHQNIIHVQTSQYPESTEARDEAYRKEVQIAQTLRRQHQVRIADFNVDSFQDTLDNTRDASGSQSKSVTQLAMENRDYRRRRKVYRVKMSQRKPIDIQRQIIEGYMQEFVYQSNA</sequence>
<organism evidence="1 2">
    <name type="scientific">Apophysomyces ossiformis</name>
    <dbReference type="NCBI Taxonomy" id="679940"/>
    <lineage>
        <taxon>Eukaryota</taxon>
        <taxon>Fungi</taxon>
        <taxon>Fungi incertae sedis</taxon>
        <taxon>Mucoromycota</taxon>
        <taxon>Mucoromycotina</taxon>
        <taxon>Mucoromycetes</taxon>
        <taxon>Mucorales</taxon>
        <taxon>Mucorineae</taxon>
        <taxon>Mucoraceae</taxon>
        <taxon>Apophysomyces</taxon>
    </lineage>
</organism>
<name>A0A8H7BP73_9FUNG</name>
<comment type="caution">
    <text evidence="1">The sequence shown here is derived from an EMBL/GenBank/DDBJ whole genome shotgun (WGS) entry which is preliminary data.</text>
</comment>